<dbReference type="GO" id="GO:0016747">
    <property type="term" value="F:acyltransferase activity, transferring groups other than amino-acyl groups"/>
    <property type="evidence" value="ECO:0007669"/>
    <property type="project" value="InterPro"/>
</dbReference>
<evidence type="ECO:0000313" key="2">
    <source>
        <dbReference type="EMBL" id="ACM31406.1"/>
    </source>
</evidence>
<gene>
    <name evidence="2" type="ordered locus">Arad_12441</name>
</gene>
<keyword evidence="2" id="KW-0808">Transferase</keyword>
<protein>
    <submittedName>
        <fullName evidence="2">Acetyltransferase</fullName>
    </submittedName>
</protein>
<dbReference type="InterPro" id="IPR016181">
    <property type="entry name" value="Acyl_CoA_acyltransferase"/>
</dbReference>
<feature type="domain" description="N-acetyltransferase" evidence="1">
    <location>
        <begin position="7"/>
        <end position="134"/>
    </location>
</feature>
<dbReference type="Proteomes" id="UP000001600">
    <property type="component" value="Plasmid pAtK84c"/>
</dbReference>
<evidence type="ECO:0000259" key="1">
    <source>
        <dbReference type="PROSITE" id="PS51186"/>
    </source>
</evidence>
<dbReference type="AlphaFoldDB" id="B9JQI7"/>
<name>B9JQI7_RHIR8</name>
<dbReference type="EMBL" id="CP000631">
    <property type="protein sequence ID" value="ACM31406.1"/>
    <property type="molecule type" value="Genomic_DNA"/>
</dbReference>
<dbReference type="Pfam" id="PF00583">
    <property type="entry name" value="Acetyltransf_1"/>
    <property type="match status" value="1"/>
</dbReference>
<sequence>MADPIIVVTRAPDRQTIEAIASGLNSFNDEVTGIDDRLPLAVFAKDPVNGNLIGGVTGRTSLLFLDVFYIARNHRGLGLGRRILQSAEEEGRRRGCRRGFSIQSASRLRASTNAMAGEFSVKYPAIHREQAGYS</sequence>
<proteinExistence type="predicted"/>
<dbReference type="SUPFAM" id="SSF55729">
    <property type="entry name" value="Acyl-CoA N-acyltransferases (Nat)"/>
    <property type="match status" value="1"/>
</dbReference>
<dbReference type="RefSeq" id="WP_012653398.1">
    <property type="nucleotide sequence ID" value="NC_011987.1"/>
</dbReference>
<dbReference type="InterPro" id="IPR000182">
    <property type="entry name" value="GNAT_dom"/>
</dbReference>
<dbReference type="Gene3D" id="3.40.630.30">
    <property type="match status" value="1"/>
</dbReference>
<evidence type="ECO:0000313" key="3">
    <source>
        <dbReference type="Proteomes" id="UP000001600"/>
    </source>
</evidence>
<reference evidence="2 3" key="1">
    <citation type="journal article" date="2009" name="J. Bacteriol.">
        <title>Genome sequences of three Agrobacterium biovars help elucidate the evolution of multichromosome genomes in bacteria.</title>
        <authorList>
            <person name="Slater S.C."/>
            <person name="Goldman B.S."/>
            <person name="Goodner B."/>
            <person name="Setubal J.C."/>
            <person name="Farrand S.K."/>
            <person name="Nester E.W."/>
            <person name="Burr T.J."/>
            <person name="Banta L."/>
            <person name="Dickerman A.W."/>
            <person name="Paulsen I."/>
            <person name="Otten L."/>
            <person name="Suen G."/>
            <person name="Welch R."/>
            <person name="Almeida N.F."/>
            <person name="Arnold F."/>
            <person name="Burton O.T."/>
            <person name="Du Z."/>
            <person name="Ewing A."/>
            <person name="Godsy E."/>
            <person name="Heisel S."/>
            <person name="Houmiel K.L."/>
            <person name="Jhaveri J."/>
            <person name="Lu J."/>
            <person name="Miller N.M."/>
            <person name="Norton S."/>
            <person name="Chen Q."/>
            <person name="Phoolcharoen W."/>
            <person name="Ohlin V."/>
            <person name="Ondrusek D."/>
            <person name="Pride N."/>
            <person name="Stricklin S.L."/>
            <person name="Sun J."/>
            <person name="Wheeler C."/>
            <person name="Wilson L."/>
            <person name="Zhu H."/>
            <person name="Wood D.W."/>
        </authorList>
    </citation>
    <scope>NUCLEOTIDE SEQUENCE [LARGE SCALE GENOMIC DNA]</scope>
    <source>
        <strain evidence="3">K84 / ATCC BAA-868</strain>
        <plasmid evidence="2 3">pAtK84c</plasmid>
    </source>
</reference>
<dbReference type="KEGG" id="ara:Arad_12441"/>
<organism evidence="2 3">
    <name type="scientific">Rhizobium rhizogenes (strain K84 / ATCC BAA-868)</name>
    <name type="common">Agrobacterium radiobacter</name>
    <dbReference type="NCBI Taxonomy" id="311403"/>
    <lineage>
        <taxon>Bacteria</taxon>
        <taxon>Pseudomonadati</taxon>
        <taxon>Pseudomonadota</taxon>
        <taxon>Alphaproteobacteria</taxon>
        <taxon>Hyphomicrobiales</taxon>
        <taxon>Rhizobiaceae</taxon>
        <taxon>Rhizobium/Agrobacterium group</taxon>
        <taxon>Rhizobium</taxon>
    </lineage>
</organism>
<geneLocation type="plasmid" evidence="2 3">
    <name>pAtK84c</name>
</geneLocation>
<dbReference type="PROSITE" id="PS51186">
    <property type="entry name" value="GNAT"/>
    <property type="match status" value="1"/>
</dbReference>
<accession>B9JQI7</accession>
<dbReference type="HOGENOM" id="CLU_1891744_0_0_5"/>
<keyword evidence="2" id="KW-0614">Plasmid</keyword>